<organism evidence="1 2">
    <name type="scientific">Pieris brassicae</name>
    <name type="common">White butterfly</name>
    <name type="synonym">Large white butterfly</name>
    <dbReference type="NCBI Taxonomy" id="7116"/>
    <lineage>
        <taxon>Eukaryota</taxon>
        <taxon>Metazoa</taxon>
        <taxon>Ecdysozoa</taxon>
        <taxon>Arthropoda</taxon>
        <taxon>Hexapoda</taxon>
        <taxon>Insecta</taxon>
        <taxon>Pterygota</taxon>
        <taxon>Neoptera</taxon>
        <taxon>Endopterygota</taxon>
        <taxon>Lepidoptera</taxon>
        <taxon>Glossata</taxon>
        <taxon>Ditrysia</taxon>
        <taxon>Papilionoidea</taxon>
        <taxon>Pieridae</taxon>
        <taxon>Pierinae</taxon>
        <taxon>Pieris</taxon>
    </lineage>
</organism>
<reference evidence="1" key="1">
    <citation type="submission" date="2022-05" db="EMBL/GenBank/DDBJ databases">
        <authorList>
            <person name="Okamura Y."/>
        </authorList>
    </citation>
    <scope>NUCLEOTIDE SEQUENCE</scope>
</reference>
<comment type="caution">
    <text evidence="1">The sequence shown here is derived from an EMBL/GenBank/DDBJ whole genome shotgun (WGS) entry which is preliminary data.</text>
</comment>
<keyword evidence="2" id="KW-1185">Reference proteome</keyword>
<proteinExistence type="predicted"/>
<dbReference type="Proteomes" id="UP001152562">
    <property type="component" value="Unassembled WGS sequence"/>
</dbReference>
<evidence type="ECO:0000313" key="2">
    <source>
        <dbReference type="Proteomes" id="UP001152562"/>
    </source>
</evidence>
<gene>
    <name evidence="1" type="ORF">PIBRA_LOCUS9693</name>
</gene>
<sequence length="88" mass="9823">MQRNHLVHPFCKSARYRVVRILVKTGGARGVAGRPSSFKSECCACAGYSVTTDRRRSTSAYGATRLRTQQCDQQHGDGNNTSYPRCPW</sequence>
<evidence type="ECO:0000313" key="1">
    <source>
        <dbReference type="EMBL" id="CAH4033404.1"/>
    </source>
</evidence>
<name>A0A9P0XG50_PIEBR</name>
<accession>A0A9P0XG50</accession>
<protein>
    <submittedName>
        <fullName evidence="1">Uncharacterized protein</fullName>
    </submittedName>
</protein>
<dbReference type="EMBL" id="CALOZG010000029">
    <property type="protein sequence ID" value="CAH4033404.1"/>
    <property type="molecule type" value="Genomic_DNA"/>
</dbReference>
<dbReference type="AlphaFoldDB" id="A0A9P0XG50"/>